<comment type="caution">
    <text evidence="1">The sequence shown here is derived from an EMBL/GenBank/DDBJ whole genome shotgun (WGS) entry which is preliminary data.</text>
</comment>
<evidence type="ECO:0000313" key="1">
    <source>
        <dbReference type="EMBL" id="MCB8890031.1"/>
    </source>
</evidence>
<gene>
    <name evidence="1" type="ORF">GEV37_13010</name>
</gene>
<accession>A0ABS8DUW3</accession>
<evidence type="ECO:0000313" key="2">
    <source>
        <dbReference type="Proteomes" id="UP001319882"/>
    </source>
</evidence>
<proteinExistence type="predicted"/>
<dbReference type="RefSeq" id="WP_227390694.1">
    <property type="nucleotide sequence ID" value="NZ_JBHSCJ010000002.1"/>
</dbReference>
<organism evidence="1 2">
    <name type="scientific">Vreelandella malpeensis</name>
    <dbReference type="NCBI Taxonomy" id="1172368"/>
    <lineage>
        <taxon>Bacteria</taxon>
        <taxon>Pseudomonadati</taxon>
        <taxon>Pseudomonadota</taxon>
        <taxon>Gammaproteobacteria</taxon>
        <taxon>Oceanospirillales</taxon>
        <taxon>Halomonadaceae</taxon>
        <taxon>Vreelandella</taxon>
    </lineage>
</organism>
<name>A0ABS8DUW3_9GAMM</name>
<dbReference type="EMBL" id="WHVL01000005">
    <property type="protein sequence ID" value="MCB8890031.1"/>
    <property type="molecule type" value="Genomic_DNA"/>
</dbReference>
<dbReference type="Proteomes" id="UP001319882">
    <property type="component" value="Unassembled WGS sequence"/>
</dbReference>
<reference evidence="1 2" key="1">
    <citation type="journal article" date="2021" name="Sci. Rep.">
        <title>Genome analysis of a halophilic bacterium Halomonas malpeensis YU-PRIM-29(T) reveals its exopolysaccharide and pigment producing capabilities.</title>
        <authorList>
            <person name="Athmika"/>
            <person name="Ghate S.D."/>
            <person name="Arun A.B."/>
            <person name="Rao S.S."/>
            <person name="Kumar S.T.A."/>
            <person name="Kandiyil M.K."/>
            <person name="Saptami K."/>
            <person name="Rekha P.D."/>
        </authorList>
    </citation>
    <scope>NUCLEOTIDE SEQUENCE [LARGE SCALE GENOMIC DNA]</scope>
    <source>
        <strain evidence="2">prim 29</strain>
    </source>
</reference>
<keyword evidence="2" id="KW-1185">Reference proteome</keyword>
<protein>
    <submittedName>
        <fullName evidence="1">Uncharacterized protein</fullName>
    </submittedName>
</protein>
<sequence>MNCIELNQQADRIANAFSKQDLARLVLALKSQQSLQQAVEVIDTIDHRVGYSIEQAWEEVLAGNAQTAREEEE</sequence>